<feature type="domain" description="Resolvase/invertase-type recombinase catalytic" evidence="1">
    <location>
        <begin position="1"/>
        <end position="143"/>
    </location>
</feature>
<dbReference type="Gene3D" id="3.40.50.1390">
    <property type="entry name" value="Resolvase, N-terminal catalytic domain"/>
    <property type="match status" value="1"/>
</dbReference>
<evidence type="ECO:0000313" key="4">
    <source>
        <dbReference type="Proteomes" id="UP001440612"/>
    </source>
</evidence>
<dbReference type="Pfam" id="PF00239">
    <property type="entry name" value="Resolvase"/>
    <property type="match status" value="1"/>
</dbReference>
<dbReference type="InterPro" id="IPR050639">
    <property type="entry name" value="SSR_resolvase"/>
</dbReference>
<dbReference type="Proteomes" id="UP001440612">
    <property type="component" value="Chromosome"/>
</dbReference>
<gene>
    <name evidence="3" type="ORF">AABB29_20625</name>
</gene>
<protein>
    <submittedName>
        <fullName evidence="3">Recombinase family protein</fullName>
    </submittedName>
</protein>
<dbReference type="EMBL" id="CP150951">
    <property type="protein sequence ID" value="XFO63110.1"/>
    <property type="molecule type" value="Genomic_DNA"/>
</dbReference>
<evidence type="ECO:0000313" key="3">
    <source>
        <dbReference type="EMBL" id="XFO63110.1"/>
    </source>
</evidence>
<dbReference type="Gene3D" id="3.90.1750.20">
    <property type="entry name" value="Putative Large Serine Recombinase, Chain B, Domain 2"/>
    <property type="match status" value="1"/>
</dbReference>
<evidence type="ECO:0000259" key="1">
    <source>
        <dbReference type="PROSITE" id="PS51736"/>
    </source>
</evidence>
<evidence type="ECO:0000259" key="2">
    <source>
        <dbReference type="PROSITE" id="PS51737"/>
    </source>
</evidence>
<proteinExistence type="predicted"/>
<dbReference type="Pfam" id="PF07508">
    <property type="entry name" value="Recombinase"/>
    <property type="match status" value="1"/>
</dbReference>
<dbReference type="Pfam" id="PF13408">
    <property type="entry name" value="Zn_ribbon_recom"/>
    <property type="match status" value="1"/>
</dbReference>
<sequence>MQKESSLIDQEREAREYATKNGWEVVRVYADAALSGGSAYQPEFEQLMSDAENGDFEIVLAESLDRLSRNLTDISKLHDELSFIGVRLFTIQYGEMSKMLVGFLGTIADNFVADLRAKVKRGQRGRIIDGKTAGGVGYGYAVGEPGVRTIDPEQAVIVNRIFSMYADGVSPRMIAKVLNDEGVAGPKGAVWKDTTIRGQRDRGTGFLNNEAYIGRIVYGRTEYRKNPKTGKRVSRTQPEENWTVTEVPELRIIDDKLWQRVKVQQENNTLVMPRDGENHALNRKHRKVHPLSGVLTCGVCGGPLAITAKDRYGCSAYRASKTCNNQKNILRSEVEERVFEGLRTGLLNSEYLDQFTAEFQKEVERLRKTTASELSLKKKRLTDVTRQIDRIVDHIVNGTDTKSITSKLVDLEAEKESLEVALSEHEEESSVVPIHNIGQVYRAKIRQLTDGLSDPAIRLRAIEAIQSLIDHIKVTPTNTGFDVELHGELGAIMEVVDTKHERPAVNSAGRSLSVVAGVGFEPTTFRL</sequence>
<dbReference type="InterPro" id="IPR038109">
    <property type="entry name" value="DNA_bind_recomb_sf"/>
</dbReference>
<accession>A0ABZ3IEH4</accession>
<dbReference type="PROSITE" id="PS51736">
    <property type="entry name" value="RECOMBINASES_3"/>
    <property type="match status" value="1"/>
</dbReference>
<organism evidence="3 4">
    <name type="scientific">Yoonia phaeophyticola</name>
    <dbReference type="NCBI Taxonomy" id="3137369"/>
    <lineage>
        <taxon>Bacteria</taxon>
        <taxon>Pseudomonadati</taxon>
        <taxon>Pseudomonadota</taxon>
        <taxon>Alphaproteobacteria</taxon>
        <taxon>Rhodobacterales</taxon>
        <taxon>Paracoccaceae</taxon>
        <taxon>Yoonia</taxon>
    </lineage>
</organism>
<dbReference type="SMART" id="SM00857">
    <property type="entry name" value="Resolvase"/>
    <property type="match status" value="1"/>
</dbReference>
<feature type="domain" description="Recombinase" evidence="2">
    <location>
        <begin position="137"/>
        <end position="271"/>
    </location>
</feature>
<dbReference type="InterPro" id="IPR025827">
    <property type="entry name" value="Zn_ribbon_recom_dom"/>
</dbReference>
<dbReference type="PANTHER" id="PTHR30461:SF23">
    <property type="entry name" value="DNA RECOMBINASE-RELATED"/>
    <property type="match status" value="1"/>
</dbReference>
<dbReference type="RefSeq" id="WP_373636906.1">
    <property type="nucleotide sequence ID" value="NZ_CP150951.2"/>
</dbReference>
<dbReference type="SUPFAM" id="SSF53041">
    <property type="entry name" value="Resolvase-like"/>
    <property type="match status" value="1"/>
</dbReference>
<name>A0ABZ3IEH4_9RHOB</name>
<dbReference type="InterPro" id="IPR011109">
    <property type="entry name" value="DNA_bind_recombinase_dom"/>
</dbReference>
<reference evidence="4" key="1">
    <citation type="submission" date="2024-04" db="EMBL/GenBank/DDBJ databases">
        <title>Phylogenomic analyses of a clade within the roseobacter group suggest taxonomic reassignments of species of the genera Aestuariivita, Citreicella, Loktanella, Nautella, Pelagibaca, Ruegeria, Thalassobius, Thiobacimonas and Tropicibacter, and the proposal o.</title>
        <authorList>
            <person name="Jeon C.O."/>
        </authorList>
    </citation>
    <scope>NUCLEOTIDE SEQUENCE [LARGE SCALE GENOMIC DNA]</scope>
    <source>
        <strain evidence="4">BS5-3</strain>
    </source>
</reference>
<dbReference type="PROSITE" id="PS51737">
    <property type="entry name" value="RECOMBINASE_DNA_BIND"/>
    <property type="match status" value="1"/>
</dbReference>
<dbReference type="InterPro" id="IPR006119">
    <property type="entry name" value="Resolv_N"/>
</dbReference>
<dbReference type="PANTHER" id="PTHR30461">
    <property type="entry name" value="DNA-INVERTASE FROM LAMBDOID PROPHAGE"/>
    <property type="match status" value="1"/>
</dbReference>
<dbReference type="InterPro" id="IPR036162">
    <property type="entry name" value="Resolvase-like_N_sf"/>
</dbReference>
<dbReference type="CDD" id="cd00338">
    <property type="entry name" value="Ser_Recombinase"/>
    <property type="match status" value="1"/>
</dbReference>
<keyword evidence="4" id="KW-1185">Reference proteome</keyword>